<dbReference type="CDD" id="cd04301">
    <property type="entry name" value="NAT_SF"/>
    <property type="match status" value="2"/>
</dbReference>
<proteinExistence type="predicted"/>
<name>A0ABQ2EL14_9ACTN</name>
<feature type="domain" description="N-acetyltransferase" evidence="3">
    <location>
        <begin position="1"/>
        <end position="165"/>
    </location>
</feature>
<sequence>MLMTLGTPPSEAETDAWHDVIAAAHLQDVPASVPEPGRTETAGKLRVRSPHARMLHLVWAAPDGSYDGVAALLLFTEESNRHTAFLDALVVRPEARRRGVGAQLWSAIRAELAADGRSSVSTMLEVGGAGEAFVDGLGFGKALPLAWYVQRVREADAQLPEARLPDGYRFEDWDGVVPDALADEFARAHDVMRDAPAGGVDERTPRWDAERVRGAARLVDDRGGIILTSVVLAEADGAGEGVDRVAAYTELVLRDPSHTRALQYDTVVVPEHRGRGLGRAVKRHMLGTLAERHPGVREISTSVADDNAPMLAVNAALGYRRERPAAIFQAKL</sequence>
<evidence type="ECO:0000313" key="4">
    <source>
        <dbReference type="EMBL" id="GGK15730.1"/>
    </source>
</evidence>
<dbReference type="InterPro" id="IPR050832">
    <property type="entry name" value="Bact_Acetyltransf"/>
</dbReference>
<gene>
    <name evidence="4" type="ORF">GCM10011583_54530</name>
</gene>
<organism evidence="4 5">
    <name type="scientific">Streptomyces camponoticapitis</name>
    <dbReference type="NCBI Taxonomy" id="1616125"/>
    <lineage>
        <taxon>Bacteria</taxon>
        <taxon>Bacillati</taxon>
        <taxon>Actinomycetota</taxon>
        <taxon>Actinomycetes</taxon>
        <taxon>Kitasatosporales</taxon>
        <taxon>Streptomycetaceae</taxon>
        <taxon>Streptomyces</taxon>
    </lineage>
</organism>
<dbReference type="RefSeq" id="WP_189110223.1">
    <property type="nucleotide sequence ID" value="NZ_BMMV01000020.1"/>
</dbReference>
<keyword evidence="2" id="KW-0012">Acyltransferase</keyword>
<dbReference type="InterPro" id="IPR000182">
    <property type="entry name" value="GNAT_dom"/>
</dbReference>
<accession>A0ABQ2EL14</accession>
<reference evidence="5" key="1">
    <citation type="journal article" date="2019" name="Int. J. Syst. Evol. Microbiol.">
        <title>The Global Catalogue of Microorganisms (GCM) 10K type strain sequencing project: providing services to taxonomists for standard genome sequencing and annotation.</title>
        <authorList>
            <consortium name="The Broad Institute Genomics Platform"/>
            <consortium name="The Broad Institute Genome Sequencing Center for Infectious Disease"/>
            <person name="Wu L."/>
            <person name="Ma J."/>
        </authorList>
    </citation>
    <scope>NUCLEOTIDE SEQUENCE [LARGE SCALE GENOMIC DNA]</scope>
    <source>
        <strain evidence="5">CGMCC 4.7275</strain>
    </source>
</reference>
<evidence type="ECO:0000313" key="5">
    <source>
        <dbReference type="Proteomes" id="UP000660265"/>
    </source>
</evidence>
<dbReference type="Proteomes" id="UP000660265">
    <property type="component" value="Unassembled WGS sequence"/>
</dbReference>
<dbReference type="SUPFAM" id="SSF55729">
    <property type="entry name" value="Acyl-CoA N-acyltransferases (Nat)"/>
    <property type="match status" value="1"/>
</dbReference>
<keyword evidence="5" id="KW-1185">Reference proteome</keyword>
<evidence type="ECO:0000256" key="2">
    <source>
        <dbReference type="ARBA" id="ARBA00023315"/>
    </source>
</evidence>
<dbReference type="InterPro" id="IPR016181">
    <property type="entry name" value="Acyl_CoA_acyltransferase"/>
</dbReference>
<dbReference type="PROSITE" id="PS51186">
    <property type="entry name" value="GNAT"/>
    <property type="match status" value="1"/>
</dbReference>
<keyword evidence="1" id="KW-0808">Transferase</keyword>
<evidence type="ECO:0000256" key="1">
    <source>
        <dbReference type="ARBA" id="ARBA00022679"/>
    </source>
</evidence>
<dbReference type="Gene3D" id="3.40.630.30">
    <property type="match status" value="1"/>
</dbReference>
<evidence type="ECO:0000259" key="3">
    <source>
        <dbReference type="PROSITE" id="PS51186"/>
    </source>
</evidence>
<comment type="caution">
    <text evidence="4">The sequence shown here is derived from an EMBL/GenBank/DDBJ whole genome shotgun (WGS) entry which is preliminary data.</text>
</comment>
<protein>
    <submittedName>
        <fullName evidence="4">N-acetyltransferase</fullName>
    </submittedName>
</protein>
<dbReference type="PANTHER" id="PTHR43877">
    <property type="entry name" value="AMINOALKYLPHOSPHONATE N-ACETYLTRANSFERASE-RELATED-RELATED"/>
    <property type="match status" value="1"/>
</dbReference>
<dbReference type="EMBL" id="BMMV01000020">
    <property type="protein sequence ID" value="GGK15730.1"/>
    <property type="molecule type" value="Genomic_DNA"/>
</dbReference>
<dbReference type="Pfam" id="PF00583">
    <property type="entry name" value="Acetyltransf_1"/>
    <property type="match status" value="2"/>
</dbReference>